<dbReference type="GO" id="GO:0002949">
    <property type="term" value="P:tRNA threonylcarbamoyladenosine modification"/>
    <property type="evidence" value="ECO:0007669"/>
    <property type="project" value="UniProtKB-UniRule"/>
</dbReference>
<evidence type="ECO:0000256" key="1">
    <source>
        <dbReference type="ARBA" id="ARBA00012156"/>
    </source>
</evidence>
<dbReference type="SUPFAM" id="SSF53067">
    <property type="entry name" value="Actin-like ATPase domain"/>
    <property type="match status" value="1"/>
</dbReference>
<dbReference type="AlphaFoldDB" id="A0A815LSW9"/>
<dbReference type="GO" id="GO:0061711">
    <property type="term" value="F:tRNA N(6)-L-threonylcarbamoyladenine synthase activity"/>
    <property type="evidence" value="ECO:0007669"/>
    <property type="project" value="UniProtKB-EC"/>
</dbReference>
<dbReference type="OrthoDB" id="10259622at2759"/>
<protein>
    <recommendedName>
        <fullName evidence="1">N(6)-L-threonylcarbamoyladenine synthase</fullName>
        <ecNumber evidence="1">2.3.1.234</ecNumber>
    </recommendedName>
</protein>
<comment type="cofactor">
    <cofactor evidence="7">
        <name>a divalent metal cation</name>
        <dbReference type="ChEBI" id="CHEBI:60240"/>
    </cofactor>
    <text evidence="7">Binds 1 divalent metal cation per subunit.</text>
</comment>
<dbReference type="Proteomes" id="UP000663855">
    <property type="component" value="Unassembled WGS sequence"/>
</dbReference>
<evidence type="ECO:0000256" key="2">
    <source>
        <dbReference type="ARBA" id="ARBA00022679"/>
    </source>
</evidence>
<dbReference type="InterPro" id="IPR043129">
    <property type="entry name" value="ATPase_NBD"/>
</dbReference>
<dbReference type="Gene3D" id="3.30.420.40">
    <property type="match status" value="2"/>
</dbReference>
<dbReference type="InterPro" id="IPR017861">
    <property type="entry name" value="KAE1/TsaD"/>
</dbReference>
<dbReference type="EMBL" id="CAJNRE010009757">
    <property type="protein sequence ID" value="CAF2084853.1"/>
    <property type="molecule type" value="Genomic_DNA"/>
</dbReference>
<evidence type="ECO:0000313" key="12">
    <source>
        <dbReference type="Proteomes" id="UP000663855"/>
    </source>
</evidence>
<dbReference type="InterPro" id="IPR000905">
    <property type="entry name" value="Gcp-like_dom"/>
</dbReference>
<name>A0A815LSW9_9BILA</name>
<dbReference type="InterPro" id="IPR022450">
    <property type="entry name" value="TsaD"/>
</dbReference>
<dbReference type="EC" id="2.3.1.234" evidence="1"/>
<dbReference type="Pfam" id="PF00814">
    <property type="entry name" value="TsaD"/>
    <property type="match status" value="1"/>
</dbReference>
<dbReference type="GO" id="GO:0005739">
    <property type="term" value="C:mitochondrion"/>
    <property type="evidence" value="ECO:0007669"/>
    <property type="project" value="UniProtKB-SubCell"/>
</dbReference>
<dbReference type="EMBL" id="CAJNOW010000031">
    <property type="protein sequence ID" value="CAF1213577.1"/>
    <property type="molecule type" value="Genomic_DNA"/>
</dbReference>
<keyword evidence="2 7" id="KW-0808">Transferase</keyword>
<dbReference type="Proteomes" id="UP000663824">
    <property type="component" value="Unassembled WGS sequence"/>
</dbReference>
<dbReference type="PRINTS" id="PR00789">
    <property type="entry name" value="OSIALOPTASE"/>
</dbReference>
<keyword evidence="7" id="KW-0496">Mitochondrion</keyword>
<gene>
    <name evidence="10" type="ORF">CJN711_LOCUS22310</name>
    <name evidence="9" type="ORF">KQP761_LOCUS454</name>
    <name evidence="11" type="ORF">MBJ925_LOCUS19322</name>
</gene>
<evidence type="ECO:0000259" key="8">
    <source>
        <dbReference type="Pfam" id="PF00814"/>
    </source>
</evidence>
<dbReference type="HAMAP" id="MF_01445">
    <property type="entry name" value="TsaD"/>
    <property type="match status" value="1"/>
</dbReference>
<keyword evidence="4 7" id="KW-0479">Metal-binding</keyword>
<dbReference type="NCBIfam" id="TIGR00329">
    <property type="entry name" value="gcp_kae1"/>
    <property type="match status" value="1"/>
</dbReference>
<evidence type="ECO:0000313" key="9">
    <source>
        <dbReference type="EMBL" id="CAF1213577.1"/>
    </source>
</evidence>
<keyword evidence="5 7" id="KW-0012">Acyltransferase</keyword>
<evidence type="ECO:0000256" key="3">
    <source>
        <dbReference type="ARBA" id="ARBA00022694"/>
    </source>
</evidence>
<dbReference type="GO" id="GO:0046872">
    <property type="term" value="F:metal ion binding"/>
    <property type="evidence" value="ECO:0007669"/>
    <property type="project" value="UniProtKB-KW"/>
</dbReference>
<comment type="catalytic activity">
    <reaction evidence="6 7">
        <text>L-threonylcarbamoyladenylate + adenosine(37) in tRNA = N(6)-L-threonylcarbamoyladenosine(37) in tRNA + AMP + H(+)</text>
        <dbReference type="Rhea" id="RHEA:37059"/>
        <dbReference type="Rhea" id="RHEA-COMP:10162"/>
        <dbReference type="Rhea" id="RHEA-COMP:10163"/>
        <dbReference type="ChEBI" id="CHEBI:15378"/>
        <dbReference type="ChEBI" id="CHEBI:73682"/>
        <dbReference type="ChEBI" id="CHEBI:74411"/>
        <dbReference type="ChEBI" id="CHEBI:74418"/>
        <dbReference type="ChEBI" id="CHEBI:456215"/>
        <dbReference type="EC" id="2.3.1.234"/>
    </reaction>
</comment>
<organism evidence="10 12">
    <name type="scientific">Rotaria magnacalcarata</name>
    <dbReference type="NCBI Taxonomy" id="392030"/>
    <lineage>
        <taxon>Eukaryota</taxon>
        <taxon>Metazoa</taxon>
        <taxon>Spiralia</taxon>
        <taxon>Gnathifera</taxon>
        <taxon>Rotifera</taxon>
        <taxon>Eurotatoria</taxon>
        <taxon>Bdelloidea</taxon>
        <taxon>Philodinida</taxon>
        <taxon>Philodinidae</taxon>
        <taxon>Rotaria</taxon>
    </lineage>
</organism>
<dbReference type="CDD" id="cd24134">
    <property type="entry name" value="ASKHA_NBD_OSGEPL1_QRI7_euk"/>
    <property type="match status" value="1"/>
</dbReference>
<keyword evidence="3 7" id="KW-0819">tRNA processing</keyword>
<comment type="caution">
    <text evidence="10">The sequence shown here is derived from an EMBL/GenBank/DDBJ whole genome shotgun (WGS) entry which is preliminary data.</text>
</comment>
<reference evidence="10" key="1">
    <citation type="submission" date="2021-02" db="EMBL/GenBank/DDBJ databases">
        <authorList>
            <person name="Nowell W R."/>
        </authorList>
    </citation>
    <scope>NUCLEOTIDE SEQUENCE</scope>
</reference>
<evidence type="ECO:0000256" key="5">
    <source>
        <dbReference type="ARBA" id="ARBA00023315"/>
    </source>
</evidence>
<evidence type="ECO:0000313" key="10">
    <source>
        <dbReference type="EMBL" id="CAF1407216.1"/>
    </source>
</evidence>
<evidence type="ECO:0000256" key="4">
    <source>
        <dbReference type="ARBA" id="ARBA00022723"/>
    </source>
</evidence>
<dbReference type="PANTHER" id="PTHR11735">
    <property type="entry name" value="TRNA N6-ADENOSINE THREONYLCARBAMOYLTRANSFERASE"/>
    <property type="match status" value="1"/>
</dbReference>
<comment type="subcellular location">
    <subcellularLocation>
        <location evidence="7">Mitochondrion</location>
    </subcellularLocation>
</comment>
<sequence>MIRSLTIKRFYHSFRVLGIETSCDDTSAAVVDDDRTIISQACRNQFKYHQPWGGIVPSIAKNHHYENLVPVVAEVMKDIEWNTIAAIATSIKPGLVISLWQGIKFTRQLLEKYTHLSFIPIHHMEAHALTVRLTHDVPFPYMVLLASGGHCILAIVEDIDKFYRLGETQDIAPGEAFDKSARELKLHKHPLVENMVGGAAIEYLAREGYEKRYQLITPKYSAKMRDCSFSFGGMLSQIRRVIEKDGLYSESSNVDEQKLKDFSACIQSSIVRHIETRVHRAILFCDAIQKPQWKRRLVLSGGVASNLYLRQRINDLCTHYGVELFCPPVEFCTDNGVMIAWNGIERYRQNMNVFERMSDTLVPEGRAPLGSDISEQVCACNISVPFDWKSILEKKHVTVIENLNKQ</sequence>
<dbReference type="PANTHER" id="PTHR11735:SF6">
    <property type="entry name" value="TRNA N6-ADENOSINE THREONYLCARBAMOYLTRANSFERASE, MITOCHONDRIAL"/>
    <property type="match status" value="1"/>
</dbReference>
<comment type="subunit">
    <text evidence="7">Homodimer.</text>
</comment>
<feature type="domain" description="Gcp-like" evidence="8">
    <location>
        <begin position="37"/>
        <end position="341"/>
    </location>
</feature>
<comment type="function">
    <text evidence="7">Required for the formation of a threonylcarbamoyl group on adenosine at position 37 (t(6)A37) in mitochondrial tRNAs that read codons beginning with adenine. Probably involved in the transfer of the threonylcarbamoyl moiety of threonylcarbamoyl-AMP (TC-AMP) to the N6 group of A37. Involved in mitochondrial genome maintenance.</text>
</comment>
<dbReference type="Proteomes" id="UP000663834">
    <property type="component" value="Unassembled WGS sequence"/>
</dbReference>
<proteinExistence type="inferred from homology"/>
<dbReference type="EMBL" id="CAJNOV010010449">
    <property type="protein sequence ID" value="CAF1407216.1"/>
    <property type="molecule type" value="Genomic_DNA"/>
</dbReference>
<comment type="similarity">
    <text evidence="7">Belongs to the KAE1 / TsaD family.</text>
</comment>
<accession>A0A815LSW9</accession>
<evidence type="ECO:0000256" key="6">
    <source>
        <dbReference type="ARBA" id="ARBA00048117"/>
    </source>
</evidence>
<evidence type="ECO:0000313" key="11">
    <source>
        <dbReference type="EMBL" id="CAF2084853.1"/>
    </source>
</evidence>
<evidence type="ECO:0000256" key="7">
    <source>
        <dbReference type="HAMAP-Rule" id="MF_03179"/>
    </source>
</evidence>